<protein>
    <recommendedName>
        <fullName evidence="1">DUF403 domain-containing protein</fullName>
    </recommendedName>
</protein>
<dbReference type="InterPro" id="IPR007296">
    <property type="entry name" value="DUF403"/>
</dbReference>
<keyword evidence="3" id="KW-1185">Reference proteome</keyword>
<dbReference type="Pfam" id="PF04168">
    <property type="entry name" value="Alpha-E"/>
    <property type="match status" value="1"/>
</dbReference>
<dbReference type="PANTHER" id="PTHR34595">
    <property type="entry name" value="BLR5612 PROTEIN"/>
    <property type="match status" value="1"/>
</dbReference>
<evidence type="ECO:0000259" key="1">
    <source>
        <dbReference type="Pfam" id="PF04168"/>
    </source>
</evidence>
<proteinExistence type="predicted"/>
<dbReference type="RefSeq" id="WP_169256174.1">
    <property type="nucleotide sequence ID" value="NZ_WTVN01000015.1"/>
</dbReference>
<gene>
    <name evidence="2" type="ORF">GPA22_11275</name>
</gene>
<dbReference type="Proteomes" id="UP000623795">
    <property type="component" value="Unassembled WGS sequence"/>
</dbReference>
<evidence type="ECO:0000313" key="3">
    <source>
        <dbReference type="Proteomes" id="UP000623795"/>
    </source>
</evidence>
<dbReference type="InterPro" id="IPR051680">
    <property type="entry name" value="ATP-dep_Glu-Cys_Ligase-2"/>
</dbReference>
<reference evidence="2 3" key="1">
    <citation type="submission" date="2019-12" db="EMBL/GenBank/DDBJ databases">
        <title>Comparative genomics gives insights into the taxonomy of the Azoarcus-Aromatoleum group and reveals separate origins of nif in the plant-associated Azoarcus and non-plant-associated Aromatoleum sub-groups.</title>
        <authorList>
            <person name="Lafos M."/>
            <person name="Maluk M."/>
            <person name="Batista M."/>
            <person name="Junghare M."/>
            <person name="Carmona M."/>
            <person name="Faoro H."/>
            <person name="Cruz L.M."/>
            <person name="Battistoni F."/>
            <person name="De Souza E."/>
            <person name="Pedrosa F."/>
            <person name="Chen W.-M."/>
            <person name="Poole P.S."/>
            <person name="Dixon R.A."/>
            <person name="James E.K."/>
        </authorList>
    </citation>
    <scope>NUCLEOTIDE SEQUENCE [LARGE SCALE GENOMIC DNA]</scope>
    <source>
        <strain evidence="2 3">Td21</strain>
    </source>
</reference>
<organism evidence="2 3">
    <name type="scientific">Aromatoleum toluvorans</name>
    <dbReference type="NCBI Taxonomy" id="92002"/>
    <lineage>
        <taxon>Bacteria</taxon>
        <taxon>Pseudomonadati</taxon>
        <taxon>Pseudomonadota</taxon>
        <taxon>Betaproteobacteria</taxon>
        <taxon>Rhodocyclales</taxon>
        <taxon>Rhodocyclaceae</taxon>
        <taxon>Aromatoleum</taxon>
    </lineage>
</organism>
<feature type="domain" description="DUF403" evidence="1">
    <location>
        <begin position="1"/>
        <end position="314"/>
    </location>
</feature>
<evidence type="ECO:0000313" key="2">
    <source>
        <dbReference type="EMBL" id="NMG44308.1"/>
    </source>
</evidence>
<comment type="caution">
    <text evidence="2">The sequence shown here is derived from an EMBL/GenBank/DDBJ whole genome shotgun (WGS) entry which is preliminary data.</text>
</comment>
<name>A0ABX1PY63_9RHOO</name>
<dbReference type="PANTHER" id="PTHR34595:SF7">
    <property type="entry name" value="SLL1039 PROTEIN"/>
    <property type="match status" value="1"/>
</dbReference>
<dbReference type="EMBL" id="WTVN01000015">
    <property type="protein sequence ID" value="NMG44308.1"/>
    <property type="molecule type" value="Genomic_DNA"/>
</dbReference>
<sequence>MLSRTADHLYWMARYSERAENLARLLDVTYQMSLVPHDAETERSNWNAIIALNSLQFAYAKRHDEVTATKVLHFMVRDETQPSSIYNCLRAARENARAVRGTLTAEMWETINETWLQLRDQSFDAICLGGIAAFFDWVKQRASLLRGAMFGTMLRDEAFQFIHLGALLERADNTARILDVKYHSLAGVQHGEADDLGEASDFYHWGALLRSVSAFEVYRKVYRDVITPERVAELLILREDLPRALHSCMEGIVRILGKVRNSRSDETVRRAGQLYAALRYARMDDIFARGLHAWLDDFIDAIGDLSARISDDFLVGGEPGEPTLP</sequence>
<accession>A0ABX1PY63</accession>